<evidence type="ECO:0000313" key="3">
    <source>
        <dbReference type="Proteomes" id="UP001218170"/>
    </source>
</evidence>
<dbReference type="Pfam" id="PF19187">
    <property type="entry name" value="HTH_PafC"/>
    <property type="match status" value="1"/>
</dbReference>
<feature type="non-terminal residue" evidence="2">
    <location>
        <position position="72"/>
    </location>
</feature>
<dbReference type="InterPro" id="IPR043839">
    <property type="entry name" value="PafC_HTH"/>
</dbReference>
<proteinExistence type="predicted"/>
<name>A0ABT5SLH9_9MICO</name>
<dbReference type="RefSeq" id="WP_274265081.1">
    <property type="nucleotide sequence ID" value="NZ_JAQZCI010000058.1"/>
</dbReference>
<evidence type="ECO:0000313" key="2">
    <source>
        <dbReference type="EMBL" id="MDD7963690.1"/>
    </source>
</evidence>
<feature type="domain" description="PafC HTH" evidence="1">
    <location>
        <begin position="14"/>
        <end position="72"/>
    </location>
</feature>
<gene>
    <name evidence="2" type="ORF">PUW80_15200</name>
</gene>
<organism evidence="2 3">
    <name type="scientific">Microbacterium thalli</name>
    <dbReference type="NCBI Taxonomy" id="3027921"/>
    <lineage>
        <taxon>Bacteria</taxon>
        <taxon>Bacillati</taxon>
        <taxon>Actinomycetota</taxon>
        <taxon>Actinomycetes</taxon>
        <taxon>Micrococcales</taxon>
        <taxon>Microbacteriaceae</taxon>
        <taxon>Microbacterium</taxon>
    </lineage>
</organism>
<reference evidence="2 3" key="1">
    <citation type="submission" date="2023-02" db="EMBL/GenBank/DDBJ databases">
        <title>Study of novel species of the Microbacterium genus.</title>
        <authorList>
            <person name="Arroyo-Herrera I."/>
            <person name="Roman-Ponce B."/>
            <person name="Vasquez-Murrieta M.S."/>
        </authorList>
    </citation>
    <scope>NUCLEOTIDE SEQUENCE [LARGE SCALE GENOMIC DNA]</scope>
    <source>
        <strain evidence="2 3">NE1TT3</strain>
    </source>
</reference>
<dbReference type="EMBL" id="JAQZCI010000058">
    <property type="protein sequence ID" value="MDD7963690.1"/>
    <property type="molecule type" value="Genomic_DNA"/>
</dbReference>
<keyword evidence="3" id="KW-1185">Reference proteome</keyword>
<evidence type="ECO:0000259" key="1">
    <source>
        <dbReference type="Pfam" id="PF19187"/>
    </source>
</evidence>
<dbReference type="Proteomes" id="UP001218170">
    <property type="component" value="Unassembled WGS sequence"/>
</dbReference>
<protein>
    <submittedName>
        <fullName evidence="2">FeoC-like transcriptional regulator</fullName>
    </submittedName>
</protein>
<comment type="caution">
    <text evidence="2">The sequence shown here is derived from an EMBL/GenBank/DDBJ whole genome shotgun (WGS) entry which is preliminary data.</text>
</comment>
<accession>A0ABT5SLH9</accession>
<sequence length="72" mass="7832">MNASRPLVAAERAALIMQLVPYLLERGDVALDDAARDFEVSPAQMRGMVEKLTVIGRPGEGGFWSLPGDLFD</sequence>